<feature type="non-terminal residue" evidence="1">
    <location>
        <position position="1"/>
    </location>
</feature>
<proteinExistence type="predicted"/>
<feature type="non-terminal residue" evidence="1">
    <location>
        <position position="51"/>
    </location>
</feature>
<dbReference type="AlphaFoldDB" id="A0AAD4HSV0"/>
<dbReference type="EMBL" id="JABBWK010000003">
    <property type="protein sequence ID" value="KAG1907512.1"/>
    <property type="molecule type" value="Genomic_DNA"/>
</dbReference>
<evidence type="ECO:0000313" key="2">
    <source>
        <dbReference type="Proteomes" id="UP001195769"/>
    </source>
</evidence>
<dbReference type="RefSeq" id="XP_041233087.1">
    <property type="nucleotide sequence ID" value="XM_041373994.1"/>
</dbReference>
<evidence type="ECO:0000313" key="1">
    <source>
        <dbReference type="EMBL" id="KAG1907512.1"/>
    </source>
</evidence>
<gene>
    <name evidence="1" type="ORF">F5891DRAFT_932901</name>
</gene>
<reference evidence="1" key="1">
    <citation type="journal article" date="2020" name="New Phytol.">
        <title>Comparative genomics reveals dynamic genome evolution in host specialist ectomycorrhizal fungi.</title>
        <authorList>
            <person name="Lofgren L.A."/>
            <person name="Nguyen N.H."/>
            <person name="Vilgalys R."/>
            <person name="Ruytinx J."/>
            <person name="Liao H.L."/>
            <person name="Branco S."/>
            <person name="Kuo A."/>
            <person name="LaButti K."/>
            <person name="Lipzen A."/>
            <person name="Andreopoulos W."/>
            <person name="Pangilinan J."/>
            <person name="Riley R."/>
            <person name="Hundley H."/>
            <person name="Na H."/>
            <person name="Barry K."/>
            <person name="Grigoriev I.V."/>
            <person name="Stajich J.E."/>
            <person name="Kennedy P.G."/>
        </authorList>
    </citation>
    <scope>NUCLEOTIDE SEQUENCE</scope>
    <source>
        <strain evidence="1">FC203</strain>
    </source>
</reference>
<sequence length="51" mass="5859">SHNLNEAISLYKEALHLRPVPVGHICHDFPLNNLKLVLLNRFNQRGDVNDI</sequence>
<dbReference type="Proteomes" id="UP001195769">
    <property type="component" value="Unassembled WGS sequence"/>
</dbReference>
<comment type="caution">
    <text evidence="1">The sequence shown here is derived from an EMBL/GenBank/DDBJ whole genome shotgun (WGS) entry which is preliminary data.</text>
</comment>
<dbReference type="GeneID" id="64668292"/>
<keyword evidence="2" id="KW-1185">Reference proteome</keyword>
<name>A0AAD4HSV0_9AGAM</name>
<protein>
    <submittedName>
        <fullName evidence="1">Uncharacterized protein</fullName>
    </submittedName>
</protein>
<organism evidence="1 2">
    <name type="scientific">Suillus fuscotomentosus</name>
    <dbReference type="NCBI Taxonomy" id="1912939"/>
    <lineage>
        <taxon>Eukaryota</taxon>
        <taxon>Fungi</taxon>
        <taxon>Dikarya</taxon>
        <taxon>Basidiomycota</taxon>
        <taxon>Agaricomycotina</taxon>
        <taxon>Agaricomycetes</taxon>
        <taxon>Agaricomycetidae</taxon>
        <taxon>Boletales</taxon>
        <taxon>Suillineae</taxon>
        <taxon>Suillaceae</taxon>
        <taxon>Suillus</taxon>
    </lineage>
</organism>
<accession>A0AAD4HSV0</accession>